<reference evidence="2" key="1">
    <citation type="submission" date="2019-03" db="EMBL/GenBank/DDBJ databases">
        <title>Lake Tanganyika Metagenome-Assembled Genomes (MAGs).</title>
        <authorList>
            <person name="Tran P."/>
        </authorList>
    </citation>
    <scope>NUCLEOTIDE SEQUENCE</scope>
    <source>
        <strain evidence="2">K_DeepCast_150m_m2_040</strain>
    </source>
</reference>
<dbReference type="GO" id="GO:0006508">
    <property type="term" value="P:proteolysis"/>
    <property type="evidence" value="ECO:0007669"/>
    <property type="project" value="InterPro"/>
</dbReference>
<protein>
    <submittedName>
        <fullName evidence="2">M28 family peptidase</fullName>
    </submittedName>
</protein>
<dbReference type="Gene3D" id="2.60.40.4070">
    <property type="match status" value="1"/>
</dbReference>
<evidence type="ECO:0000259" key="1">
    <source>
        <dbReference type="Pfam" id="PF04389"/>
    </source>
</evidence>
<dbReference type="PANTHER" id="PTHR12147:SF26">
    <property type="entry name" value="PEPTIDASE M28 DOMAIN-CONTAINING PROTEIN"/>
    <property type="match status" value="1"/>
</dbReference>
<dbReference type="InterPro" id="IPR045175">
    <property type="entry name" value="M28_fam"/>
</dbReference>
<accession>A0A937XJH1</accession>
<comment type="caution">
    <text evidence="2">The sequence shown here is derived from an EMBL/GenBank/DDBJ whole genome shotgun (WGS) entry which is preliminary data.</text>
</comment>
<sequence length="549" mass="59829">MKTAGVLLLTALTAVAVAGDLLVRIEPASDADIELAAASGGAFLQRFDGWFLVRARPDDFPALSERLSCRALGAALEGRRCVYAQVAPDFDRQQLAACGTVLTEDREGVLLRVTAEGVRKLTRMPVELCGVSTEPVRATGTPSAERQAPNAMVVSDSLIWQLMARASQDSAEAVLRRLIAFRTRYAPTDSCWAAANWFRQQLAAYGCDSTYLDTFHMPLDTQTVNVVGVKLGRVNPNLIHIVCGHIDNTSETPETFAPGSDDNASGCGLVLEAARIFQGIEFDYTVLFVGFGAEEFGLVGSDTMARECRERGDTIVLVINHDMNSYGTAGRDSIRVVGKRSNPPCSTWVEYYMAMADTFTDLKCHREIVDDQASSDQHSFWKYGYAAIRDRYLDRDPVYHTTGDTIGPFEYYMCGTNNVPMYTEAIKATVATVARLAGARADTTGVSESRPVPLSVDLRVLPSVGRAPVLIRLSPAVRPVAVYDAMGRCIRTLSAPQCHPIRILSAPQSPLPHPYYLTWDGRDLAGNKAGPGIYYFRTAGASAKFVLAR</sequence>
<dbReference type="Proteomes" id="UP000779900">
    <property type="component" value="Unassembled WGS sequence"/>
</dbReference>
<dbReference type="AlphaFoldDB" id="A0A937XJH1"/>
<dbReference type="InterPro" id="IPR007484">
    <property type="entry name" value="Peptidase_M28"/>
</dbReference>
<dbReference type="Gene3D" id="3.40.630.10">
    <property type="entry name" value="Zn peptidases"/>
    <property type="match status" value="1"/>
</dbReference>
<feature type="domain" description="Peptidase M28" evidence="1">
    <location>
        <begin position="225"/>
        <end position="406"/>
    </location>
</feature>
<evidence type="ECO:0000313" key="3">
    <source>
        <dbReference type="Proteomes" id="UP000779900"/>
    </source>
</evidence>
<organism evidence="2 3">
    <name type="scientific">candidate division WOR-3 bacterium</name>
    <dbReference type="NCBI Taxonomy" id="2052148"/>
    <lineage>
        <taxon>Bacteria</taxon>
        <taxon>Bacteria division WOR-3</taxon>
    </lineage>
</organism>
<name>A0A937XJH1_UNCW3</name>
<dbReference type="PANTHER" id="PTHR12147">
    <property type="entry name" value="METALLOPEPTIDASE M28 FAMILY MEMBER"/>
    <property type="match status" value="1"/>
</dbReference>
<dbReference type="Pfam" id="PF04389">
    <property type="entry name" value="Peptidase_M28"/>
    <property type="match status" value="1"/>
</dbReference>
<dbReference type="SUPFAM" id="SSF53187">
    <property type="entry name" value="Zn-dependent exopeptidases"/>
    <property type="match status" value="1"/>
</dbReference>
<dbReference type="GO" id="GO:0008235">
    <property type="term" value="F:metalloexopeptidase activity"/>
    <property type="evidence" value="ECO:0007669"/>
    <property type="project" value="InterPro"/>
</dbReference>
<proteinExistence type="predicted"/>
<gene>
    <name evidence="2" type="ORF">FJY68_10360</name>
</gene>
<dbReference type="EMBL" id="VGIR01000068">
    <property type="protein sequence ID" value="MBM3332230.1"/>
    <property type="molecule type" value="Genomic_DNA"/>
</dbReference>
<evidence type="ECO:0000313" key="2">
    <source>
        <dbReference type="EMBL" id="MBM3332230.1"/>
    </source>
</evidence>